<evidence type="ECO:0000313" key="6">
    <source>
        <dbReference type="Proteomes" id="UP001267407"/>
    </source>
</evidence>
<keyword evidence="3" id="KW-0804">Transcription</keyword>
<feature type="domain" description="HTH hxlR-type" evidence="4">
    <location>
        <begin position="11"/>
        <end position="108"/>
    </location>
</feature>
<evidence type="ECO:0000313" key="5">
    <source>
        <dbReference type="EMBL" id="MDS1310818.1"/>
    </source>
</evidence>
<dbReference type="Proteomes" id="UP001267407">
    <property type="component" value="Unassembled WGS sequence"/>
</dbReference>
<evidence type="ECO:0000256" key="1">
    <source>
        <dbReference type="ARBA" id="ARBA00023015"/>
    </source>
</evidence>
<reference evidence="5" key="1">
    <citation type="submission" date="2023-09" db="EMBL/GenBank/DDBJ databases">
        <title>Marinobacter sediminicola sp. nov. and Marinobacter maritimum sp. nov., isolated from marine sediment.</title>
        <authorList>
            <person name="An J."/>
        </authorList>
    </citation>
    <scope>NUCLEOTIDE SEQUENCE</scope>
    <source>
        <strain evidence="5">F60267</strain>
    </source>
</reference>
<dbReference type="InterPro" id="IPR036390">
    <property type="entry name" value="WH_DNA-bd_sf"/>
</dbReference>
<dbReference type="InterPro" id="IPR036388">
    <property type="entry name" value="WH-like_DNA-bd_sf"/>
</dbReference>
<dbReference type="InterPro" id="IPR002577">
    <property type="entry name" value="HTH_HxlR"/>
</dbReference>
<proteinExistence type="predicted"/>
<evidence type="ECO:0000256" key="2">
    <source>
        <dbReference type="ARBA" id="ARBA00023125"/>
    </source>
</evidence>
<keyword evidence="6" id="KW-1185">Reference proteome</keyword>
<dbReference type="RefSeq" id="WP_310966414.1">
    <property type="nucleotide sequence ID" value="NZ_JAVMBO010000017.1"/>
</dbReference>
<protein>
    <submittedName>
        <fullName evidence="5">Helix-turn-helix domain-containing protein</fullName>
    </submittedName>
</protein>
<evidence type="ECO:0000259" key="4">
    <source>
        <dbReference type="PROSITE" id="PS51118"/>
    </source>
</evidence>
<name>A0ABU2HIC2_9GAMM</name>
<dbReference type="PANTHER" id="PTHR33204:SF18">
    <property type="entry name" value="TRANSCRIPTIONAL REGULATORY PROTEIN"/>
    <property type="match status" value="1"/>
</dbReference>
<dbReference type="PROSITE" id="PS51118">
    <property type="entry name" value="HTH_HXLR"/>
    <property type="match status" value="1"/>
</dbReference>
<dbReference type="SUPFAM" id="SSF46785">
    <property type="entry name" value="Winged helix' DNA-binding domain"/>
    <property type="match status" value="1"/>
</dbReference>
<dbReference type="Pfam" id="PF01638">
    <property type="entry name" value="HxlR"/>
    <property type="match status" value="1"/>
</dbReference>
<organism evidence="5 6">
    <name type="scientific">Marinobacter xiaoshiensis</name>
    <dbReference type="NCBI Taxonomy" id="3073652"/>
    <lineage>
        <taxon>Bacteria</taxon>
        <taxon>Pseudomonadati</taxon>
        <taxon>Pseudomonadota</taxon>
        <taxon>Gammaproteobacteria</taxon>
        <taxon>Pseudomonadales</taxon>
        <taxon>Marinobacteraceae</taxon>
        <taxon>Marinobacter</taxon>
    </lineage>
</organism>
<sequence length="156" mass="17449">MARKRFDDSNCSVARALNQVGDWWSLLIVLHAMYGTRRFVDFQQELGIAKNILCDRLARLVDNGVLKKVDVGEHGSRFEYRLTEKGRDLFPVVIALRQWGDKWNPAPDETPLDLRDKATGQPIQTVQVQNALGNPVTVRDVFVSGDAAPGSKKDSA</sequence>
<accession>A0ABU2HIC2</accession>
<keyword evidence="1" id="KW-0805">Transcription regulation</keyword>
<evidence type="ECO:0000256" key="3">
    <source>
        <dbReference type="ARBA" id="ARBA00023163"/>
    </source>
</evidence>
<dbReference type="PANTHER" id="PTHR33204">
    <property type="entry name" value="TRANSCRIPTIONAL REGULATOR, MARR FAMILY"/>
    <property type="match status" value="1"/>
</dbReference>
<dbReference type="Gene3D" id="1.10.10.10">
    <property type="entry name" value="Winged helix-like DNA-binding domain superfamily/Winged helix DNA-binding domain"/>
    <property type="match status" value="1"/>
</dbReference>
<dbReference type="EMBL" id="JAVMBO010000017">
    <property type="protein sequence ID" value="MDS1310818.1"/>
    <property type="molecule type" value="Genomic_DNA"/>
</dbReference>
<comment type="caution">
    <text evidence="5">The sequence shown here is derived from an EMBL/GenBank/DDBJ whole genome shotgun (WGS) entry which is preliminary data.</text>
</comment>
<keyword evidence="2" id="KW-0238">DNA-binding</keyword>
<gene>
    <name evidence="5" type="ORF">RKA07_12030</name>
</gene>